<keyword evidence="5" id="KW-0966">Cell projection</keyword>
<organism evidence="5 6">
    <name type="scientific">Lutispora thermophila DSM 19022</name>
    <dbReference type="NCBI Taxonomy" id="1122184"/>
    <lineage>
        <taxon>Bacteria</taxon>
        <taxon>Bacillati</taxon>
        <taxon>Bacillota</taxon>
        <taxon>Clostridia</taxon>
        <taxon>Lutisporales</taxon>
        <taxon>Lutisporaceae</taxon>
        <taxon>Lutispora</taxon>
    </lineage>
</organism>
<evidence type="ECO:0000256" key="3">
    <source>
        <dbReference type="RuleBase" id="RU362076"/>
    </source>
</evidence>
<evidence type="ECO:0000313" key="6">
    <source>
        <dbReference type="Proteomes" id="UP000184442"/>
    </source>
</evidence>
<dbReference type="Proteomes" id="UP000184442">
    <property type="component" value="Unassembled WGS sequence"/>
</dbReference>
<evidence type="ECO:0000256" key="2">
    <source>
        <dbReference type="ARBA" id="ARBA00022795"/>
    </source>
</evidence>
<reference evidence="5 6" key="1">
    <citation type="submission" date="2016-11" db="EMBL/GenBank/DDBJ databases">
        <authorList>
            <person name="Jaros S."/>
            <person name="Januszkiewicz K."/>
            <person name="Wedrychowicz H."/>
        </authorList>
    </citation>
    <scope>NUCLEOTIDE SEQUENCE [LARGE SCALE GENOMIC DNA]</scope>
    <source>
        <strain evidence="5 6">DSM 19022</strain>
    </source>
</reference>
<feature type="region of interest" description="Disordered" evidence="4">
    <location>
        <begin position="1"/>
        <end position="20"/>
    </location>
</feature>
<comment type="function">
    <text evidence="3">Required for flagellar hook formation. May act as a scaffolding protein.</text>
</comment>
<dbReference type="RefSeq" id="WP_073026306.1">
    <property type="nucleotide sequence ID" value="NZ_FQZS01000014.1"/>
</dbReference>
<keyword evidence="5" id="KW-0282">Flagellum</keyword>
<proteinExistence type="inferred from homology"/>
<dbReference type="AlphaFoldDB" id="A0A1M6G723"/>
<feature type="compositionally biased region" description="Low complexity" evidence="4">
    <location>
        <begin position="1"/>
        <end position="17"/>
    </location>
</feature>
<dbReference type="Pfam" id="PF03963">
    <property type="entry name" value="FlgD"/>
    <property type="match status" value="1"/>
</dbReference>
<dbReference type="GO" id="GO:0044781">
    <property type="term" value="P:bacterial-type flagellum organization"/>
    <property type="evidence" value="ECO:0007669"/>
    <property type="project" value="UniProtKB-UniRule"/>
</dbReference>
<sequence length="202" mass="22190">MSNVNSVSNTTYTTSSNKTKEYSDTLGKDAFLNLLVTQLRYQNPLEPMDDKEFISQMAQFSSLEQAQNTNKIAKINSAYGLVGKMISAIITTETGQLNEVVGIVESARVKGDEVYVVVDSKEVPYESVKEVTELISSADQSSMLLQNIRFSMAYSMLGKEVKGKKNGVEIAGTVESIKSVNGSIKLVVGDYQLSLDEIYEVK</sequence>
<evidence type="ECO:0000256" key="1">
    <source>
        <dbReference type="ARBA" id="ARBA00010577"/>
    </source>
</evidence>
<keyword evidence="2 3" id="KW-1005">Bacterial flagellum biogenesis</keyword>
<keyword evidence="5" id="KW-0969">Cilium</keyword>
<accession>A0A1M6G723</accession>
<protein>
    <recommendedName>
        <fullName evidence="3">Basal-body rod modification protein FlgD</fullName>
    </recommendedName>
</protein>
<gene>
    <name evidence="5" type="ORF">SAMN02745176_02264</name>
</gene>
<name>A0A1M6G723_9FIRM</name>
<dbReference type="OrthoDB" id="280334at2"/>
<dbReference type="InterPro" id="IPR005648">
    <property type="entry name" value="FlgD"/>
</dbReference>
<dbReference type="STRING" id="1122184.SAMN02745176_02264"/>
<evidence type="ECO:0000256" key="4">
    <source>
        <dbReference type="SAM" id="MobiDB-lite"/>
    </source>
</evidence>
<evidence type="ECO:0000313" key="5">
    <source>
        <dbReference type="EMBL" id="SHJ05704.1"/>
    </source>
</evidence>
<keyword evidence="6" id="KW-1185">Reference proteome</keyword>
<comment type="similarity">
    <text evidence="1 3">Belongs to the FlgD family.</text>
</comment>
<dbReference type="EMBL" id="FQZS01000014">
    <property type="protein sequence ID" value="SHJ05704.1"/>
    <property type="molecule type" value="Genomic_DNA"/>
</dbReference>